<proteinExistence type="predicted"/>
<evidence type="ECO:0000313" key="3">
    <source>
        <dbReference type="EMBL" id="GMA97188.1"/>
    </source>
</evidence>
<reference evidence="4" key="2">
    <citation type="journal article" date="2019" name="Int. J. Syst. Evol. Microbiol.">
        <title>The Global Catalogue of Microorganisms (GCM) 10K type strain sequencing project: providing services to taxonomists for standard genome sequencing and annotation.</title>
        <authorList>
            <consortium name="The Broad Institute Genomics Platform"/>
            <consortium name="The Broad Institute Genome Sequencing Center for Infectious Disease"/>
            <person name="Wu L."/>
            <person name="Ma J."/>
        </authorList>
    </citation>
    <scope>NUCLEOTIDE SEQUENCE [LARGE SCALE GENOMIC DNA]</scope>
    <source>
        <strain evidence="4">NBRC 108894</strain>
    </source>
</reference>
<keyword evidence="1" id="KW-0812">Transmembrane</keyword>
<organism evidence="2 4">
    <name type="scientific">Pseudolysinimonas kribbensis</name>
    <dbReference type="NCBI Taxonomy" id="433641"/>
    <lineage>
        <taxon>Bacteria</taxon>
        <taxon>Bacillati</taxon>
        <taxon>Actinomycetota</taxon>
        <taxon>Actinomycetes</taxon>
        <taxon>Micrococcales</taxon>
        <taxon>Microbacteriaceae</taxon>
        <taxon>Pseudolysinimonas</taxon>
    </lineage>
</organism>
<feature type="transmembrane region" description="Helical" evidence="1">
    <location>
        <begin position="21"/>
        <end position="40"/>
    </location>
</feature>
<evidence type="ECO:0008006" key="5">
    <source>
        <dbReference type="Google" id="ProtNLM"/>
    </source>
</evidence>
<reference evidence="2" key="1">
    <citation type="journal article" date="2014" name="Int. J. Syst. Evol. Microbiol.">
        <title>Complete genome of a new Firmicutes species belonging to the dominant human colonic microbiota ('Ruminococcus bicirculans') reveals two chromosomes and a selective capacity to utilize plant glucans.</title>
        <authorList>
            <consortium name="NISC Comparative Sequencing Program"/>
            <person name="Wegmann U."/>
            <person name="Louis P."/>
            <person name="Goesmann A."/>
            <person name="Henrissat B."/>
            <person name="Duncan S.H."/>
            <person name="Flint H.J."/>
        </authorList>
    </citation>
    <scope>NUCLEOTIDE SEQUENCE</scope>
    <source>
        <strain evidence="2">NBRC 108894</strain>
    </source>
</reference>
<comment type="caution">
    <text evidence="2">The sequence shown here is derived from an EMBL/GenBank/DDBJ whole genome shotgun (WGS) entry which is preliminary data.</text>
</comment>
<keyword evidence="4" id="KW-1185">Reference proteome</keyword>
<evidence type="ECO:0000256" key="1">
    <source>
        <dbReference type="SAM" id="Phobius"/>
    </source>
</evidence>
<evidence type="ECO:0000313" key="4">
    <source>
        <dbReference type="Proteomes" id="UP001157034"/>
    </source>
</evidence>
<accession>A0ABQ6K307</accession>
<keyword evidence="1" id="KW-0472">Membrane</keyword>
<dbReference type="EMBL" id="BSVB01000001">
    <property type="protein sequence ID" value="GMA97188.1"/>
    <property type="molecule type" value="Genomic_DNA"/>
</dbReference>
<keyword evidence="1" id="KW-1133">Transmembrane helix</keyword>
<protein>
    <recommendedName>
        <fullName evidence="5">ABC transporter permease</fullName>
    </recommendedName>
</protein>
<gene>
    <name evidence="2" type="ORF">GCM10025881_01110</name>
    <name evidence="3" type="ORF">GCM10025881_40120</name>
</gene>
<reference evidence="2" key="3">
    <citation type="submission" date="2023-02" db="EMBL/GenBank/DDBJ databases">
        <authorList>
            <person name="Sun Q."/>
            <person name="Mori K."/>
        </authorList>
    </citation>
    <scope>NUCLEOTIDE SEQUENCE</scope>
    <source>
        <strain evidence="2">NBRC 108894</strain>
    </source>
</reference>
<dbReference type="Proteomes" id="UP001157034">
    <property type="component" value="Unassembled WGS sequence"/>
</dbReference>
<evidence type="ECO:0000313" key="2">
    <source>
        <dbReference type="EMBL" id="GMA93287.1"/>
    </source>
</evidence>
<sequence length="46" mass="5024">MVAAEVPPMTLDNIYALAQDGLYLLLTAACLGLFTLGFRLSREFFG</sequence>
<dbReference type="EMBL" id="BSVB01000001">
    <property type="protein sequence ID" value="GMA93287.1"/>
    <property type="molecule type" value="Genomic_DNA"/>
</dbReference>
<name>A0ABQ6K307_9MICO</name>